<reference evidence="2" key="1">
    <citation type="submission" date="2024-10" db="EMBL/GenBank/DDBJ databases">
        <authorList>
            <person name="Ryan C."/>
        </authorList>
    </citation>
    <scope>NUCLEOTIDE SEQUENCE [LARGE SCALE GENOMIC DNA]</scope>
</reference>
<feature type="transmembrane region" description="Helical" evidence="1">
    <location>
        <begin position="98"/>
        <end position="118"/>
    </location>
</feature>
<name>A0ABC8YCQ5_9POAL</name>
<dbReference type="PANTHER" id="PTHR33115:SF24">
    <property type="entry name" value="OS01G0522400 PROTEIN"/>
    <property type="match status" value="1"/>
</dbReference>
<keyword evidence="3" id="KW-1185">Reference proteome</keyword>
<dbReference type="PANTHER" id="PTHR33115">
    <property type="entry name" value="ARM REPEAT SUPERFAMILY PROTEIN"/>
    <property type="match status" value="1"/>
</dbReference>
<dbReference type="EMBL" id="OZ075126">
    <property type="protein sequence ID" value="CAL4940329.1"/>
    <property type="molecule type" value="Genomic_DNA"/>
</dbReference>
<organism evidence="2 3">
    <name type="scientific">Urochloa decumbens</name>
    <dbReference type="NCBI Taxonomy" id="240449"/>
    <lineage>
        <taxon>Eukaryota</taxon>
        <taxon>Viridiplantae</taxon>
        <taxon>Streptophyta</taxon>
        <taxon>Embryophyta</taxon>
        <taxon>Tracheophyta</taxon>
        <taxon>Spermatophyta</taxon>
        <taxon>Magnoliopsida</taxon>
        <taxon>Liliopsida</taxon>
        <taxon>Poales</taxon>
        <taxon>Poaceae</taxon>
        <taxon>PACMAD clade</taxon>
        <taxon>Panicoideae</taxon>
        <taxon>Panicodae</taxon>
        <taxon>Paniceae</taxon>
        <taxon>Melinidinae</taxon>
        <taxon>Urochloa</taxon>
    </lineage>
</organism>
<gene>
    <name evidence="2" type="ORF">URODEC1_LOCUS32451</name>
</gene>
<sequence length="681" mass="76245">MMKAEKIANLGKGSWRRYRSTEESFVELLPILFEMKTSAFSGRSCFAVLFQVFLSYAQLAAVIACIAMSSLRLKKQDYVDPIYQHSDDHKNIRWSLNIFYGLALSQCIIYFLTGILANPLRRIYMVCRTYDLGLWGVPALTRYVQECLLKCVNGDLRGVVNMDMVTFAKELSNSESLEDQLVGLRILDFLLRNKEYKGKVLKKIRASSDTVEKAVYMLGLKIDVDEDTRGHAGRILLELAEDLQIERYPGILQSISSLFSVSANKKSSGGGSNNPVFVEKEFTLLGVDILEKLVHDPDNCAQMKDAENLLFQIIGLINCCEDSEASDIDKKIVENSLKLLHKLVSTAGKTGEELRCQVSKNVHIIPNIRKILIDNAESQPQLLVQAVGILACLALDDTARKEIGQKCQIIRKLVCLLAGEIEAGQDYPIRTLAAEALVLLGAPVQGKHVLSTVSERVQAILGETTLEDMKRIVIVLSDESAEHRTVVAKLLQNLRTYQGPEYADQLKIIDQELPRVLEAIRVAVEKIEMGSSNEYSAHEMEELRNGQGILLESFIGLSLQICTSSEGDEFDNALKSVNIKTDMLVVNFKKILDIYSPPTVDYPGIRRVVVQQLNWMVLRDEKYLSVFLKHGMDKTLKMVKVTASKLEDFWLFRSGIGAFEHGVPIYSLVNKSPILQARASA</sequence>
<evidence type="ECO:0000313" key="3">
    <source>
        <dbReference type="Proteomes" id="UP001497457"/>
    </source>
</evidence>
<evidence type="ECO:0000256" key="1">
    <source>
        <dbReference type="SAM" id="Phobius"/>
    </source>
</evidence>
<protein>
    <recommendedName>
        <fullName evidence="4">ARM repeat superfamily protein</fullName>
    </recommendedName>
</protein>
<dbReference type="SUPFAM" id="SSF48371">
    <property type="entry name" value="ARM repeat"/>
    <property type="match status" value="1"/>
</dbReference>
<dbReference type="InterPro" id="IPR011989">
    <property type="entry name" value="ARM-like"/>
</dbReference>
<evidence type="ECO:0000313" key="2">
    <source>
        <dbReference type="EMBL" id="CAL4940329.1"/>
    </source>
</evidence>
<evidence type="ECO:0008006" key="4">
    <source>
        <dbReference type="Google" id="ProtNLM"/>
    </source>
</evidence>
<dbReference type="InterPro" id="IPR016024">
    <property type="entry name" value="ARM-type_fold"/>
</dbReference>
<dbReference type="Proteomes" id="UP001497457">
    <property type="component" value="Chromosome 16b"/>
</dbReference>
<keyword evidence="1" id="KW-0812">Transmembrane</keyword>
<accession>A0ABC8YCQ5</accession>
<keyword evidence="1" id="KW-1133">Transmembrane helix</keyword>
<dbReference type="AlphaFoldDB" id="A0ABC8YCQ5"/>
<keyword evidence="1" id="KW-0472">Membrane</keyword>
<feature type="transmembrane region" description="Helical" evidence="1">
    <location>
        <begin position="45"/>
        <end position="71"/>
    </location>
</feature>
<dbReference type="Gene3D" id="1.25.10.10">
    <property type="entry name" value="Leucine-rich Repeat Variant"/>
    <property type="match status" value="1"/>
</dbReference>
<proteinExistence type="predicted"/>